<dbReference type="InterPro" id="IPR020988">
    <property type="entry name" value="Pept_U32_collagenase"/>
</dbReference>
<name>A0A6N7IYT9_9FIRM</name>
<sequence length="707" mass="79281">MNEKRKLEVLAPAGDLKTLKAALVAGADAVYFGGEMFGARAYAHNFSLADAEAGISFAHARGKRTYLTVNTLLKTKEIEDKVYDYLKDYYNAGIDGVLVQDIGLMQLIRAYFPELRLHISTQASVTSIYGARFFKNLGAKRIVLARELSLSEIKNIHDNCDIELECFAHGALCMSYSGQCLMSSMIGGRSGNRGRCAQPCRKCYELEGAENSLNGDYPLSLKDLCTIEDVKALYDAGAMSLKIEGRMKSPEYVAMASSMYRWAADYAESGCLPEKKELSAVKTKLIAAGTRGGSTDKYLYSHNDSDMVSITDSSFRSSQVPDTLPKEKTREVIGVLTARIGKPIRLTIENDESKVTVAGPVTERARKPKDIAEELTEKISRTGDGRIDIGNVILDIDKDAFIPVGVVKDLRRKAVFEFLGGVNVKRGECLPFKPLEDRYHKNRESDQILITCISKEQLEAVGDFDAGDFSVIIAINYELYRRLPARYFKGKGFWLCLPDILRFDRDFSIDDDEVRRIFDGVIVQTYDEIEYVKERLSGMPFITDTRIYSWSDRSRKSIMSDGPEFISAPIELNQKELKHLDNSSSILSIYGRTPVMYTSACQHKNADGCDRRQTLLFLKDERKAGFPVINYCSFCTNVVYNSVPTSLLPYVHDILSMGFAGVRFDFTTENAKQVKEVLNIFIKNIYESARADVSYDVTRGHFHRGAE</sequence>
<accession>A0A6N7IYT9</accession>
<reference evidence="2" key="1">
    <citation type="journal article" date="2020" name="Appl. Environ. Microbiol.">
        <title>Medium-Chain Fatty Acid Synthesis by 'Candidatus Weimeria bifida' gen. nov., sp. nov., and 'Candidatus Pseudoramibacter fermentans' sp. nov.</title>
        <authorList>
            <person name="Scarborough M.J."/>
            <person name="Myers K.S."/>
            <person name="Donohue T.J."/>
            <person name="Noguera D.R."/>
        </authorList>
    </citation>
    <scope>NUCLEOTIDE SEQUENCE</scope>
    <source>
        <strain evidence="2">LCO1.1</strain>
    </source>
</reference>
<organism evidence="2 3">
    <name type="scientific">Candidatus Weimeria bifida</name>
    <dbReference type="NCBI Taxonomy" id="2599074"/>
    <lineage>
        <taxon>Bacteria</taxon>
        <taxon>Bacillati</taxon>
        <taxon>Bacillota</taxon>
        <taxon>Clostridia</taxon>
        <taxon>Lachnospirales</taxon>
        <taxon>Lachnospiraceae</taxon>
        <taxon>Candidatus Weimeria</taxon>
    </lineage>
</organism>
<dbReference type="Proteomes" id="UP000460257">
    <property type="component" value="Unassembled WGS sequence"/>
</dbReference>
<dbReference type="PANTHER" id="PTHR30217">
    <property type="entry name" value="PEPTIDASE U32 FAMILY"/>
    <property type="match status" value="1"/>
</dbReference>
<evidence type="ECO:0000313" key="2">
    <source>
        <dbReference type="EMBL" id="MQN01474.1"/>
    </source>
</evidence>
<dbReference type="InterPro" id="IPR051454">
    <property type="entry name" value="RNA/ubiquinone_mod_enzymes"/>
</dbReference>
<dbReference type="InterPro" id="IPR001539">
    <property type="entry name" value="Peptidase_U32"/>
</dbReference>
<comment type="caution">
    <text evidence="2">The sequence shown here is derived from an EMBL/GenBank/DDBJ whole genome shotgun (WGS) entry which is preliminary data.</text>
</comment>
<proteinExistence type="predicted"/>
<dbReference type="Pfam" id="PF01136">
    <property type="entry name" value="Peptidase_U32"/>
    <property type="match status" value="1"/>
</dbReference>
<dbReference type="EMBL" id="VOGC01000006">
    <property type="protein sequence ID" value="MQN01474.1"/>
    <property type="molecule type" value="Genomic_DNA"/>
</dbReference>
<evidence type="ECO:0000259" key="1">
    <source>
        <dbReference type="Pfam" id="PF12392"/>
    </source>
</evidence>
<dbReference type="Pfam" id="PF12392">
    <property type="entry name" value="DUF3656"/>
    <property type="match status" value="1"/>
</dbReference>
<dbReference type="AlphaFoldDB" id="A0A6N7IYT9"/>
<gene>
    <name evidence="2" type="ORF">FRC54_06030</name>
</gene>
<evidence type="ECO:0000313" key="3">
    <source>
        <dbReference type="Proteomes" id="UP000460257"/>
    </source>
</evidence>
<dbReference type="PANTHER" id="PTHR30217:SF10">
    <property type="entry name" value="23S RRNA 5-HYDROXYCYTIDINE C2501 SYNTHASE"/>
    <property type="match status" value="1"/>
</dbReference>
<feature type="domain" description="Peptidase U32 collagenase" evidence="1">
    <location>
        <begin position="322"/>
        <end position="415"/>
    </location>
</feature>
<keyword evidence="3" id="KW-1185">Reference proteome</keyword>
<protein>
    <submittedName>
        <fullName evidence="2">U32 family peptidase</fullName>
    </submittedName>
</protein>
<dbReference type="PROSITE" id="PS01276">
    <property type="entry name" value="PEPTIDASE_U32"/>
    <property type="match status" value="1"/>
</dbReference>